<comment type="caution">
    <text evidence="1">The sequence shown here is derived from an EMBL/GenBank/DDBJ whole genome shotgun (WGS) entry which is preliminary data.</text>
</comment>
<name>A0ABV0KRK9_9CYAN</name>
<dbReference type="EMBL" id="JAMPLM010000046">
    <property type="protein sequence ID" value="MEP1061854.1"/>
    <property type="molecule type" value="Genomic_DNA"/>
</dbReference>
<accession>A0ABV0KRK9</accession>
<organism evidence="1 2">
    <name type="scientific">Stenomitos frigidus AS-A4</name>
    <dbReference type="NCBI Taxonomy" id="2933935"/>
    <lineage>
        <taxon>Bacteria</taxon>
        <taxon>Bacillati</taxon>
        <taxon>Cyanobacteriota</taxon>
        <taxon>Cyanophyceae</taxon>
        <taxon>Leptolyngbyales</taxon>
        <taxon>Leptolyngbyaceae</taxon>
        <taxon>Stenomitos</taxon>
    </lineage>
</organism>
<gene>
    <name evidence="1" type="ORF">NDI38_26125</name>
</gene>
<reference evidence="1 2" key="1">
    <citation type="submission" date="2022-04" db="EMBL/GenBank/DDBJ databases">
        <title>Positive selection, recombination, and allopatry shape intraspecific diversity of widespread and dominant cyanobacteria.</title>
        <authorList>
            <person name="Wei J."/>
            <person name="Shu W."/>
            <person name="Hu C."/>
        </authorList>
    </citation>
    <scope>NUCLEOTIDE SEQUENCE [LARGE SCALE GENOMIC DNA]</scope>
    <source>
        <strain evidence="1 2">AS-A4</strain>
    </source>
</reference>
<evidence type="ECO:0000313" key="2">
    <source>
        <dbReference type="Proteomes" id="UP001476950"/>
    </source>
</evidence>
<proteinExistence type="predicted"/>
<evidence type="ECO:0000313" key="1">
    <source>
        <dbReference type="EMBL" id="MEP1061854.1"/>
    </source>
</evidence>
<protein>
    <submittedName>
        <fullName evidence="1">Uncharacterized protein</fullName>
    </submittedName>
</protein>
<dbReference type="Proteomes" id="UP001476950">
    <property type="component" value="Unassembled WGS sequence"/>
</dbReference>
<sequence length="55" mass="6013">MSPDSQQQYERLTVHKAKNPIALTGLIGSDVLLDCISTPNSSFLLYANTLVDYGL</sequence>
<dbReference type="RefSeq" id="WP_190455722.1">
    <property type="nucleotide sequence ID" value="NZ_JAMPLM010000046.1"/>
</dbReference>
<keyword evidence="2" id="KW-1185">Reference proteome</keyword>